<evidence type="ECO:0000313" key="3">
    <source>
        <dbReference type="EMBL" id="KAL5108903.1"/>
    </source>
</evidence>
<sequence length="399" mass="44235">MADKADGRLCDYGSSMDESGDEARKVSDSHTRGPKEAASSGSSPSSSGSQSDGKVPSSKVDSRPHRQHCEDIPGFLCEGFSSRRNPSVCSKYGRSSRRDRRSRSRSRERSRRSHHRRDRSRDRNHHSHRRRRSCSREDIRRRRRGERRRRSSSSSSSSSEGRRARRSSRHGRERETAFSRKIIGSRSELAKVQEAVRPVDPIAAKLEAVNKASAIMASAVKPSESTPLEVLARIQATQMTQVRAKAEAAAAAANLPSFYNPMSVNAAKLAEQQQKRKLLWSRKSDPVAEAKEEAKSTMWKKTSMVAGKGDSAAAAKFRKLMGIHDDSSNNAEGAPSDEALNQAREQADLFRNLEHEFETSRTLTHTQRGVGLGYSSAMTDYRAYAAMKQASGSAQQEGK</sequence>
<feature type="compositionally biased region" description="Basic and acidic residues" evidence="1">
    <location>
        <begin position="60"/>
        <end position="71"/>
    </location>
</feature>
<evidence type="ECO:0000256" key="1">
    <source>
        <dbReference type="SAM" id="MobiDB-lite"/>
    </source>
</evidence>
<dbReference type="Pfam" id="PF15477">
    <property type="entry name" value="SMAP"/>
    <property type="match status" value="1"/>
</dbReference>
<evidence type="ECO:0000259" key="2">
    <source>
        <dbReference type="Pfam" id="PF15477"/>
    </source>
</evidence>
<dbReference type="EMBL" id="JAKROA010000003">
    <property type="protein sequence ID" value="KAL5108903.1"/>
    <property type="molecule type" value="Genomic_DNA"/>
</dbReference>
<feature type="compositionally biased region" description="Basic residues" evidence="1">
    <location>
        <begin position="94"/>
        <end position="133"/>
    </location>
</feature>
<organism evidence="3 4">
    <name type="scientific">Taenia crassiceps</name>
    <dbReference type="NCBI Taxonomy" id="6207"/>
    <lineage>
        <taxon>Eukaryota</taxon>
        <taxon>Metazoa</taxon>
        <taxon>Spiralia</taxon>
        <taxon>Lophotrochozoa</taxon>
        <taxon>Platyhelminthes</taxon>
        <taxon>Cestoda</taxon>
        <taxon>Eucestoda</taxon>
        <taxon>Cyclophyllidea</taxon>
        <taxon>Taeniidae</taxon>
        <taxon>Taenia</taxon>
    </lineage>
</organism>
<keyword evidence="4" id="KW-1185">Reference proteome</keyword>
<dbReference type="Proteomes" id="UP001651158">
    <property type="component" value="Unassembled WGS sequence"/>
</dbReference>
<protein>
    <recommendedName>
        <fullName evidence="2">Small acidic protein-like domain-containing protein</fullName>
    </recommendedName>
</protein>
<comment type="caution">
    <text evidence="3">The sequence shown here is derived from an EMBL/GenBank/DDBJ whole genome shotgun (WGS) entry which is preliminary data.</text>
</comment>
<proteinExistence type="predicted"/>
<accession>A0ABR4QGI6</accession>
<dbReference type="InterPro" id="IPR028124">
    <property type="entry name" value="SMAP_dom"/>
</dbReference>
<gene>
    <name evidence="3" type="ORF">TcWFU_005018</name>
</gene>
<dbReference type="PANTHER" id="PTHR22426">
    <property type="entry name" value="ARGININE_SERINE-RICH COILED-COIL PROTEIN 2"/>
    <property type="match status" value="1"/>
</dbReference>
<feature type="region of interest" description="Disordered" evidence="1">
    <location>
        <begin position="1"/>
        <end position="179"/>
    </location>
</feature>
<feature type="domain" description="Small acidic protein-like" evidence="2">
    <location>
        <begin position="305"/>
        <end position="373"/>
    </location>
</feature>
<dbReference type="PANTHER" id="PTHR22426:SF2">
    <property type="entry name" value="ARGININE_SERINE-RICH COILED-COIL PROTEIN 2"/>
    <property type="match status" value="1"/>
</dbReference>
<name>A0ABR4QGI6_9CEST</name>
<evidence type="ECO:0000313" key="4">
    <source>
        <dbReference type="Proteomes" id="UP001651158"/>
    </source>
</evidence>
<feature type="compositionally biased region" description="Low complexity" evidence="1">
    <location>
        <begin position="39"/>
        <end position="58"/>
    </location>
</feature>
<reference evidence="3 4" key="1">
    <citation type="journal article" date="2022" name="Front. Cell. Infect. Microbiol.">
        <title>The Genomes of Two Strains of Taenia crassiceps the Animal Model for the Study of Human Cysticercosis.</title>
        <authorList>
            <person name="Bobes R.J."/>
            <person name="Estrada K."/>
            <person name="Rios-Valencia D.G."/>
            <person name="Calderon-Gallegos A."/>
            <person name="de la Torre P."/>
            <person name="Carrero J.C."/>
            <person name="Sanchez-Flores A."/>
            <person name="Laclette J.P."/>
        </authorList>
    </citation>
    <scope>NUCLEOTIDE SEQUENCE [LARGE SCALE GENOMIC DNA]</scope>
    <source>
        <strain evidence="3">WFUcys</strain>
    </source>
</reference>
<feature type="compositionally biased region" description="Basic and acidic residues" evidence="1">
    <location>
        <begin position="21"/>
        <end position="35"/>
    </location>
</feature>
<feature type="compositionally biased region" description="Basic residues" evidence="1">
    <location>
        <begin position="141"/>
        <end position="151"/>
    </location>
</feature>